<reference evidence="1" key="1">
    <citation type="submission" date="2014-11" db="EMBL/GenBank/DDBJ databases">
        <authorList>
            <person name="Amaro Gonzalez C."/>
        </authorList>
    </citation>
    <scope>NUCLEOTIDE SEQUENCE</scope>
</reference>
<organism evidence="1">
    <name type="scientific">Anguilla anguilla</name>
    <name type="common">European freshwater eel</name>
    <name type="synonym">Muraena anguilla</name>
    <dbReference type="NCBI Taxonomy" id="7936"/>
    <lineage>
        <taxon>Eukaryota</taxon>
        <taxon>Metazoa</taxon>
        <taxon>Chordata</taxon>
        <taxon>Craniata</taxon>
        <taxon>Vertebrata</taxon>
        <taxon>Euteleostomi</taxon>
        <taxon>Actinopterygii</taxon>
        <taxon>Neopterygii</taxon>
        <taxon>Teleostei</taxon>
        <taxon>Anguilliformes</taxon>
        <taxon>Anguillidae</taxon>
        <taxon>Anguilla</taxon>
    </lineage>
</organism>
<dbReference type="EMBL" id="GBXM01057140">
    <property type="protein sequence ID" value="JAH51437.1"/>
    <property type="molecule type" value="Transcribed_RNA"/>
</dbReference>
<name>A0A0E9TDD3_ANGAN</name>
<dbReference type="AlphaFoldDB" id="A0A0E9TDD3"/>
<evidence type="ECO:0000313" key="1">
    <source>
        <dbReference type="EMBL" id="JAH51437.1"/>
    </source>
</evidence>
<accession>A0A0E9TDD3</accession>
<reference evidence="1" key="2">
    <citation type="journal article" date="2015" name="Fish Shellfish Immunol.">
        <title>Early steps in the European eel (Anguilla anguilla)-Vibrio vulnificus interaction in the gills: Role of the RtxA13 toxin.</title>
        <authorList>
            <person name="Callol A."/>
            <person name="Pajuelo D."/>
            <person name="Ebbesson L."/>
            <person name="Teles M."/>
            <person name="MacKenzie S."/>
            <person name="Amaro C."/>
        </authorList>
    </citation>
    <scope>NUCLEOTIDE SEQUENCE</scope>
</reference>
<proteinExistence type="predicted"/>
<sequence>MPYNLRLMLQVPGINDWQMWNATSFNNTFDKQLHEQHDALCEHVQIVM</sequence>
<protein>
    <submittedName>
        <fullName evidence="1">Uncharacterized protein</fullName>
    </submittedName>
</protein>